<accession>A0A2N9JJC4</accession>
<keyword evidence="2" id="KW-1185">Reference proteome</keyword>
<dbReference type="KEGG" id="mgg:MPLG2_2826"/>
<organism evidence="1 2">
    <name type="scientific">Micropruina glycogenica</name>
    <dbReference type="NCBI Taxonomy" id="75385"/>
    <lineage>
        <taxon>Bacteria</taxon>
        <taxon>Bacillati</taxon>
        <taxon>Actinomycetota</taxon>
        <taxon>Actinomycetes</taxon>
        <taxon>Propionibacteriales</taxon>
        <taxon>Nocardioidaceae</taxon>
        <taxon>Micropruina</taxon>
    </lineage>
</organism>
<proteinExistence type="predicted"/>
<evidence type="ECO:0000313" key="1">
    <source>
        <dbReference type="EMBL" id="SPD87856.1"/>
    </source>
</evidence>
<evidence type="ECO:0008006" key="3">
    <source>
        <dbReference type="Google" id="ProtNLM"/>
    </source>
</evidence>
<dbReference type="Proteomes" id="UP000238164">
    <property type="component" value="Chromosome 1"/>
</dbReference>
<protein>
    <recommendedName>
        <fullName evidence="3">Mini-circle protein</fullName>
    </recommendedName>
</protein>
<name>A0A2N9JJC4_9ACTN</name>
<reference evidence="1 2" key="1">
    <citation type="submission" date="2018-02" db="EMBL/GenBank/DDBJ databases">
        <authorList>
            <person name="Cohen D.B."/>
            <person name="Kent A.D."/>
        </authorList>
    </citation>
    <scope>NUCLEOTIDE SEQUENCE [LARGE SCALE GENOMIC DNA]</scope>
    <source>
        <strain evidence="1">1</strain>
    </source>
</reference>
<dbReference type="Pfam" id="PF04978">
    <property type="entry name" value="MST"/>
    <property type="match status" value="1"/>
</dbReference>
<gene>
    <name evidence="1" type="ORF">MPLG2_2826</name>
</gene>
<dbReference type="AlphaFoldDB" id="A0A2N9JJC4"/>
<dbReference type="InterPro" id="IPR007061">
    <property type="entry name" value="MST-like"/>
</dbReference>
<dbReference type="OrthoDB" id="4548523at2"/>
<dbReference type="EMBL" id="LT985188">
    <property type="protein sequence ID" value="SPD87856.1"/>
    <property type="molecule type" value="Genomic_DNA"/>
</dbReference>
<dbReference type="RefSeq" id="WP_105186499.1">
    <property type="nucleotide sequence ID" value="NZ_BAAAGO010000008.1"/>
</dbReference>
<dbReference type="InterPro" id="IPR034660">
    <property type="entry name" value="DinB/YfiT-like"/>
</dbReference>
<dbReference type="SUPFAM" id="SSF109854">
    <property type="entry name" value="DinB/YfiT-like putative metalloenzymes"/>
    <property type="match status" value="1"/>
</dbReference>
<evidence type="ECO:0000313" key="2">
    <source>
        <dbReference type="Proteomes" id="UP000238164"/>
    </source>
</evidence>
<dbReference type="Gene3D" id="1.20.120.450">
    <property type="entry name" value="dinb family like domain"/>
    <property type="match status" value="1"/>
</dbReference>
<sequence length="166" mass="18313">MSDDHERDLLLSRLRGQRSHILAQLDGLPDAQLRSAVLPSGWSPLGLVRHLTLSDERYWFEVVMAGGPLDFWPEGHNGDWTVGDHEPSEHVIEAYRTAAATSDALIEATALDTPPASPEPWWQKAGLAFPDLRTVVVHVLVETATHAGHLDAARELIDGTQYLVLD</sequence>